<organism evidence="7 8">
    <name type="scientific">Janthinobacterium svalbardensis</name>
    <dbReference type="NCBI Taxonomy" id="368607"/>
    <lineage>
        <taxon>Bacteria</taxon>
        <taxon>Pseudomonadati</taxon>
        <taxon>Pseudomonadota</taxon>
        <taxon>Betaproteobacteria</taxon>
        <taxon>Burkholderiales</taxon>
        <taxon>Oxalobacteraceae</taxon>
        <taxon>Janthinobacterium</taxon>
    </lineage>
</organism>
<keyword evidence="4" id="KW-0408">Iron</keyword>
<evidence type="ECO:0000313" key="8">
    <source>
        <dbReference type="Proteomes" id="UP000218437"/>
    </source>
</evidence>
<dbReference type="EMBL" id="CP023422">
    <property type="protein sequence ID" value="ATD61264.1"/>
    <property type="molecule type" value="Genomic_DNA"/>
</dbReference>
<dbReference type="InterPro" id="IPR007197">
    <property type="entry name" value="rSAM"/>
</dbReference>
<sequence>MLTAQAQTLSLLYRGTLASCNYACGYCPFAKKRDSRTALARDAREVARFTDWVAAQDRNISVLFTPWGEALVRRHYRTAMQTLAALPHVRQVALQTNLSGPLGWLESMDGLEKIGLWCTYHPDQTTLARFLARCARLDAMGVRYSVGVVAMTEHLDAIRALRAALPEHVYLWLNAYDRRGPGYYSEQDLAWLDAADPWFAQNRRPSPSRGKPCLAGEASLSVDGDGELARCHFVPERLGNLYTDELADMLQERACPRFKCDCYIGYAQRKDLPFQTVFGEGVLARITPMQIPGSYPEGTTPVSASG</sequence>
<comment type="similarity">
    <text evidence="6">Belongs to the radical SAM superfamily. Anaerobic sulfatase-maturating enzyme family.</text>
</comment>
<dbReference type="Proteomes" id="UP000218437">
    <property type="component" value="Chromosome"/>
</dbReference>
<dbReference type="InterPro" id="IPR047771">
    <property type="entry name" value="Radical_SAM_STM4011-like"/>
</dbReference>
<dbReference type="SUPFAM" id="SSF102114">
    <property type="entry name" value="Radical SAM enzymes"/>
    <property type="match status" value="1"/>
</dbReference>
<dbReference type="SFLD" id="SFLDS00029">
    <property type="entry name" value="Radical_SAM"/>
    <property type="match status" value="1"/>
</dbReference>
<dbReference type="KEGG" id="jsv:CNX70_14675"/>
<dbReference type="NCBIfam" id="NF038073">
    <property type="entry name" value="rSAM_STM4011"/>
    <property type="match status" value="1"/>
</dbReference>
<evidence type="ECO:0000256" key="1">
    <source>
        <dbReference type="ARBA" id="ARBA00001966"/>
    </source>
</evidence>
<dbReference type="GO" id="GO:0051536">
    <property type="term" value="F:iron-sulfur cluster binding"/>
    <property type="evidence" value="ECO:0007669"/>
    <property type="project" value="UniProtKB-KW"/>
</dbReference>
<dbReference type="PANTHER" id="PTHR43273:SF3">
    <property type="entry name" value="ANAEROBIC SULFATASE-MATURATING ENZYME HOMOLOG ASLB-RELATED"/>
    <property type="match status" value="1"/>
</dbReference>
<evidence type="ECO:0000256" key="6">
    <source>
        <dbReference type="ARBA" id="ARBA00023601"/>
    </source>
</evidence>
<keyword evidence="3" id="KW-0479">Metal-binding</keyword>
<accession>A0A290WWL2</accession>
<dbReference type="CDD" id="cd01335">
    <property type="entry name" value="Radical_SAM"/>
    <property type="match status" value="1"/>
</dbReference>
<evidence type="ECO:0000256" key="5">
    <source>
        <dbReference type="ARBA" id="ARBA00023014"/>
    </source>
</evidence>
<reference evidence="7 8" key="1">
    <citation type="submission" date="2017-09" db="EMBL/GenBank/DDBJ databases">
        <title>Complete genome sequence of Janthinobacterium svalbardensis PAMC 27463.</title>
        <authorList>
            <person name="Cho Y.-J."/>
            <person name="Cho A."/>
            <person name="Kim O.-S."/>
            <person name="Lee J.-I."/>
        </authorList>
    </citation>
    <scope>NUCLEOTIDE SEQUENCE [LARGE SCALE GENOMIC DNA]</scope>
    <source>
        <strain evidence="7 8">PAMC 27463</strain>
    </source>
</reference>
<dbReference type="GO" id="GO:0016491">
    <property type="term" value="F:oxidoreductase activity"/>
    <property type="evidence" value="ECO:0007669"/>
    <property type="project" value="InterPro"/>
</dbReference>
<comment type="cofactor">
    <cofactor evidence="1">
        <name>[4Fe-4S] cluster</name>
        <dbReference type="ChEBI" id="CHEBI:49883"/>
    </cofactor>
</comment>
<dbReference type="GO" id="GO:0046872">
    <property type="term" value="F:metal ion binding"/>
    <property type="evidence" value="ECO:0007669"/>
    <property type="project" value="UniProtKB-KW"/>
</dbReference>
<evidence type="ECO:0000256" key="2">
    <source>
        <dbReference type="ARBA" id="ARBA00022691"/>
    </source>
</evidence>
<dbReference type="Gene3D" id="3.20.20.70">
    <property type="entry name" value="Aldolase class I"/>
    <property type="match status" value="1"/>
</dbReference>
<dbReference type="PANTHER" id="PTHR43273">
    <property type="entry name" value="ANAEROBIC SULFATASE-MATURATING ENZYME HOMOLOG ASLB-RELATED"/>
    <property type="match status" value="1"/>
</dbReference>
<protein>
    <submittedName>
        <fullName evidence="7">Radical SAM protein</fullName>
    </submittedName>
</protein>
<dbReference type="InterPro" id="IPR058240">
    <property type="entry name" value="rSAM_sf"/>
</dbReference>
<proteinExistence type="inferred from homology"/>
<keyword evidence="2" id="KW-0949">S-adenosyl-L-methionine</keyword>
<evidence type="ECO:0000313" key="7">
    <source>
        <dbReference type="EMBL" id="ATD61264.1"/>
    </source>
</evidence>
<dbReference type="AlphaFoldDB" id="A0A290WWL2"/>
<dbReference type="InterPro" id="IPR023867">
    <property type="entry name" value="Sulphatase_maturase_rSAM"/>
</dbReference>
<evidence type="ECO:0000256" key="4">
    <source>
        <dbReference type="ARBA" id="ARBA00023004"/>
    </source>
</evidence>
<dbReference type="InterPro" id="IPR013785">
    <property type="entry name" value="Aldolase_TIM"/>
</dbReference>
<evidence type="ECO:0000256" key="3">
    <source>
        <dbReference type="ARBA" id="ARBA00022723"/>
    </source>
</evidence>
<dbReference type="RefSeq" id="WP_096235285.1">
    <property type="nucleotide sequence ID" value="NZ_CP023422.1"/>
</dbReference>
<name>A0A290WWL2_9BURK</name>
<gene>
    <name evidence="7" type="ORF">CNX70_14675</name>
</gene>
<keyword evidence="5" id="KW-0411">Iron-sulfur</keyword>
<keyword evidence="8" id="KW-1185">Reference proteome</keyword>